<dbReference type="InterPro" id="IPR027417">
    <property type="entry name" value="P-loop_NTPase"/>
</dbReference>
<reference evidence="2" key="1">
    <citation type="submission" date="2021-04" db="EMBL/GenBank/DDBJ databases">
        <title>Genome sequence of Woronichinia naegeliana from Washington state freshwater lake bloom.</title>
        <authorList>
            <person name="Dreher T.W."/>
        </authorList>
    </citation>
    <scope>NUCLEOTIDE SEQUENCE</scope>
    <source>
        <strain evidence="2">WA131</strain>
    </source>
</reference>
<dbReference type="AlphaFoldDB" id="A0A977KWU7"/>
<dbReference type="SUPFAM" id="SSF52540">
    <property type="entry name" value="P-loop containing nucleoside triphosphate hydrolases"/>
    <property type="match status" value="1"/>
</dbReference>
<evidence type="ECO:0000313" key="2">
    <source>
        <dbReference type="EMBL" id="UXE60426.1"/>
    </source>
</evidence>
<sequence>MLDRPIASQSMLTWEQAKAVAEQIFFKRFGEHLKDVEIQVLQGSWEGKTYEKMSDTYFLSVNYLRGDVGNKLWQKLSQALGEEVTKTNFKGALERAALLFNSPLYFMVDTSLAISTSSLESLNLPDGAVSLNSPLYVIRDGVESVCYQAIAKPGALIRIKAPRLMGKTSLMTRILNWGQFLNYQTVYLDLQSVERGIISDLDRFLRWLCFRVGKELALENQLKDRWDTDILGSNDNCTVYFEEYLLPANHYPLLLTLDNIDRIFPFAEVLEDFLGMLRSWHERGKVSSHWKQLRLVIAHSTECYLPLDLNQSPFNAGVPVALLEFNAIQVLSLARMHGLLWEESAIEALMSMVEGHPYLVRLALYEISSGQITLEQLLAEAATEAGIYSNHLRRHLEILQKVPELAKAFQQVVTSLEPVELDSMQIYKLHSLGLVQQQNNQVVPRCNLYRAYFRRVLSA</sequence>
<accession>A0A977KWU7</accession>
<protein>
    <submittedName>
        <fullName evidence="2">AAA-like domain-containing protein</fullName>
    </submittedName>
</protein>
<dbReference type="Proteomes" id="UP001065613">
    <property type="component" value="Chromosome"/>
</dbReference>
<organism evidence="2">
    <name type="scientific">Woronichinia naegeliana WA131</name>
    <dbReference type="NCBI Taxonomy" id="2824559"/>
    <lineage>
        <taxon>Bacteria</taxon>
        <taxon>Bacillati</taxon>
        <taxon>Cyanobacteriota</taxon>
        <taxon>Cyanophyceae</taxon>
        <taxon>Synechococcales</taxon>
        <taxon>Coelosphaeriaceae</taxon>
        <taxon>Woronichinia</taxon>
    </lineage>
</organism>
<dbReference type="Pfam" id="PF26355">
    <property type="entry name" value="HTH_VMAP-M9"/>
    <property type="match status" value="1"/>
</dbReference>
<evidence type="ECO:0000259" key="1">
    <source>
        <dbReference type="Pfam" id="PF26355"/>
    </source>
</evidence>
<name>A0A977KWU7_9CYAN</name>
<dbReference type="EMBL" id="CP073041">
    <property type="protein sequence ID" value="UXE60426.1"/>
    <property type="molecule type" value="Genomic_DNA"/>
</dbReference>
<gene>
    <name evidence="2" type="ORF">KA717_33565</name>
</gene>
<proteinExistence type="predicted"/>
<dbReference type="InterPro" id="IPR058651">
    <property type="entry name" value="HTH_VMAP-M9"/>
</dbReference>
<feature type="domain" description="vWA-MoxR associated protein N-terminal HTH" evidence="1">
    <location>
        <begin position="13"/>
        <end position="95"/>
    </location>
</feature>
<dbReference type="KEGG" id="wna:KA717_33565"/>
<dbReference type="Gene3D" id="3.40.50.300">
    <property type="entry name" value="P-loop containing nucleotide triphosphate hydrolases"/>
    <property type="match status" value="1"/>
</dbReference>
<dbReference type="Pfam" id="PF14516">
    <property type="entry name" value="AAA_35"/>
    <property type="match status" value="1"/>
</dbReference>